<dbReference type="AlphaFoldDB" id="A0A6M3Y0B7"/>
<gene>
    <name evidence="2" type="ORF">TM448B04891_0009</name>
</gene>
<dbReference type="CDD" id="cd00009">
    <property type="entry name" value="AAA"/>
    <property type="match status" value="1"/>
</dbReference>
<protein>
    <submittedName>
        <fullName evidence="2">Putative ATPase domain containing protein</fullName>
    </submittedName>
</protein>
<evidence type="ECO:0000259" key="1">
    <source>
        <dbReference type="SMART" id="SM00382"/>
    </source>
</evidence>
<dbReference type="InterPro" id="IPR003593">
    <property type="entry name" value="AAA+_ATPase"/>
</dbReference>
<dbReference type="Gene3D" id="3.40.50.300">
    <property type="entry name" value="P-loop containing nucleotide triphosphate hydrolases"/>
    <property type="match status" value="1"/>
</dbReference>
<organism evidence="2">
    <name type="scientific">viral metagenome</name>
    <dbReference type="NCBI Taxonomy" id="1070528"/>
    <lineage>
        <taxon>unclassified sequences</taxon>
        <taxon>metagenomes</taxon>
        <taxon>organismal metagenomes</taxon>
    </lineage>
</organism>
<dbReference type="PANTHER" id="PTHR11669:SF0">
    <property type="entry name" value="PROTEIN STICHEL-LIKE 2"/>
    <property type="match status" value="1"/>
</dbReference>
<name>A0A6M3Y0B7_9ZZZZ</name>
<reference evidence="2" key="1">
    <citation type="submission" date="2020-03" db="EMBL/GenBank/DDBJ databases">
        <title>The deep terrestrial virosphere.</title>
        <authorList>
            <person name="Holmfeldt K."/>
            <person name="Nilsson E."/>
            <person name="Simone D."/>
            <person name="Lopez-Fernandez M."/>
            <person name="Wu X."/>
            <person name="de Brujin I."/>
            <person name="Lundin D."/>
            <person name="Andersson A."/>
            <person name="Bertilsson S."/>
            <person name="Dopson M."/>
        </authorList>
    </citation>
    <scope>NUCLEOTIDE SEQUENCE</scope>
    <source>
        <strain evidence="2">TM448B04891</strain>
    </source>
</reference>
<dbReference type="EMBL" id="MT145109">
    <property type="protein sequence ID" value="QJI03679.1"/>
    <property type="molecule type" value="Genomic_DNA"/>
</dbReference>
<dbReference type="GO" id="GO:0006261">
    <property type="term" value="P:DNA-templated DNA replication"/>
    <property type="evidence" value="ECO:0007669"/>
    <property type="project" value="TreeGrafter"/>
</dbReference>
<accession>A0A6M3Y0B7</accession>
<proteinExistence type="predicted"/>
<dbReference type="PANTHER" id="PTHR11669">
    <property type="entry name" value="REPLICATION FACTOR C / DNA POLYMERASE III GAMMA-TAU SUBUNIT"/>
    <property type="match status" value="1"/>
</dbReference>
<dbReference type="SMART" id="SM00382">
    <property type="entry name" value="AAA"/>
    <property type="match status" value="1"/>
</dbReference>
<dbReference type="InterPro" id="IPR027417">
    <property type="entry name" value="P-loop_NTPase"/>
</dbReference>
<dbReference type="InterPro" id="IPR050238">
    <property type="entry name" value="DNA_Rep/Repair_Clamp_Loader"/>
</dbReference>
<sequence>MRLYEQYRPQSWSEVVGQDKALAKLERLRKRGLGGRSLWVSGGSGQGKTTIARLIAAELAEPWAIEEMDGSKCNAARVDVIEADTRSRPIGGGCYVWIINEAHLLPPRLIGRLLVTLEALPVWAVVIFTTTSEAQEQLFDARLDSSAFLSRCEIFALARRDLAKPFAERAKQIAQAENLDGKPIEEYVKLLRKHHNNMRSALSDIEGGAMMGD</sequence>
<feature type="domain" description="AAA+ ATPase" evidence="1">
    <location>
        <begin position="34"/>
        <end position="153"/>
    </location>
</feature>
<dbReference type="SUPFAM" id="SSF52540">
    <property type="entry name" value="P-loop containing nucleoside triphosphate hydrolases"/>
    <property type="match status" value="1"/>
</dbReference>
<evidence type="ECO:0000313" key="2">
    <source>
        <dbReference type="EMBL" id="QJI03679.1"/>
    </source>
</evidence>